<accession>M1NQ23</accession>
<keyword evidence="1" id="KW-0808">Transferase</keyword>
<dbReference type="EMBL" id="CP003697">
    <property type="protein sequence ID" value="AGF73473.1"/>
    <property type="molecule type" value="Genomic_DNA"/>
</dbReference>
<sequence length="185" mass="20474">MFPQTSPRSTVTYFTSTSTPSPEQNAQPRLFAEDPFRARFGADHRLPRGLREEARGMEWSLFAATYAPMPELRISRLESARMRGGEYRFTAELTRTSKTAQPHAETREITAAGPVSACTHLLADAGRHVEILSFHQSELYEATVTFLHVGHQTHHRRRAWAMGFGASPEASAAAALSSGAQLIYG</sequence>
<keyword evidence="4" id="KW-1185">Reference proteome</keyword>
<dbReference type="AlphaFoldDB" id="M1NQ23"/>
<dbReference type="GO" id="GO:0016740">
    <property type="term" value="F:transferase activity"/>
    <property type="evidence" value="ECO:0007669"/>
    <property type="project" value="UniProtKB-KW"/>
</dbReference>
<dbReference type="STRING" id="1121362.A605_12385"/>
<evidence type="ECO:0000256" key="1">
    <source>
        <dbReference type="ARBA" id="ARBA00022679"/>
    </source>
</evidence>
<protein>
    <recommendedName>
        <fullName evidence="5">Acetyl-CoA acetyltransferase</fullName>
    </recommendedName>
</protein>
<evidence type="ECO:0000313" key="4">
    <source>
        <dbReference type="Proteomes" id="UP000011723"/>
    </source>
</evidence>
<dbReference type="InterPro" id="IPR036230">
    <property type="entry name" value="LeuA_allosteric_dom_sf"/>
</dbReference>
<evidence type="ECO:0000313" key="3">
    <source>
        <dbReference type="EMBL" id="AGF73473.1"/>
    </source>
</evidence>
<gene>
    <name evidence="3" type="ORF">A605_12385</name>
</gene>
<dbReference type="HOGENOM" id="CLU_097459_0_0_11"/>
<name>M1NQ23_9CORY</name>
<dbReference type="RefSeq" id="WP_015401888.1">
    <property type="nucleotide sequence ID" value="NC_020302.1"/>
</dbReference>
<dbReference type="SUPFAM" id="SSF110921">
    <property type="entry name" value="2-isopropylmalate synthase LeuA, allosteric (dimerisation) domain"/>
    <property type="match status" value="1"/>
</dbReference>
<proteinExistence type="predicted"/>
<reference evidence="3 4" key="1">
    <citation type="journal article" date="2012" name="Stand. Genomic Sci.">
        <title>Genome sequence of the halotolerant bacterium Corynebacterium halotolerans type strain YIM 70093(T) (= DSM 44683(T)).</title>
        <authorList>
            <person name="Ruckert C."/>
            <person name="Albersmeier A."/>
            <person name="Al-Dilaimi A."/>
            <person name="Niehaus K."/>
            <person name="Szczepanowski R."/>
            <person name="Kalinowski J."/>
        </authorList>
    </citation>
    <scope>NUCLEOTIDE SEQUENCE [LARGE SCALE GENOMIC DNA]</scope>
    <source>
        <strain evidence="3">YIM 70093</strain>
    </source>
</reference>
<dbReference type="Gene3D" id="3.30.160.270">
    <property type="match status" value="1"/>
</dbReference>
<dbReference type="KEGG" id="chn:A605_12385"/>
<evidence type="ECO:0000256" key="2">
    <source>
        <dbReference type="SAM" id="MobiDB-lite"/>
    </source>
</evidence>
<organism evidence="3 4">
    <name type="scientific">Corynebacterium halotolerans YIM 70093 = DSM 44683</name>
    <dbReference type="NCBI Taxonomy" id="1121362"/>
    <lineage>
        <taxon>Bacteria</taxon>
        <taxon>Bacillati</taxon>
        <taxon>Actinomycetota</taxon>
        <taxon>Actinomycetes</taxon>
        <taxon>Mycobacteriales</taxon>
        <taxon>Corynebacteriaceae</taxon>
        <taxon>Corynebacterium</taxon>
    </lineage>
</organism>
<dbReference type="PATRIC" id="fig|1121362.3.peg.2516"/>
<evidence type="ECO:0008006" key="5">
    <source>
        <dbReference type="Google" id="ProtNLM"/>
    </source>
</evidence>
<dbReference type="eggNOG" id="COG0119">
    <property type="taxonomic scope" value="Bacteria"/>
</dbReference>
<feature type="region of interest" description="Disordered" evidence="2">
    <location>
        <begin position="1"/>
        <end position="27"/>
    </location>
</feature>
<dbReference type="Proteomes" id="UP000011723">
    <property type="component" value="Chromosome"/>
</dbReference>